<reference evidence="1" key="4">
    <citation type="submission" date="2025-09" db="UniProtKB">
        <authorList>
            <consortium name="Ensembl"/>
        </authorList>
    </citation>
    <scope>IDENTIFICATION</scope>
</reference>
<organism evidence="1 2">
    <name type="scientific">Ciona intestinalis</name>
    <name type="common">Transparent sea squirt</name>
    <name type="synonym">Ascidia intestinalis</name>
    <dbReference type="NCBI Taxonomy" id="7719"/>
    <lineage>
        <taxon>Eukaryota</taxon>
        <taxon>Metazoa</taxon>
        <taxon>Chordata</taxon>
        <taxon>Tunicata</taxon>
        <taxon>Ascidiacea</taxon>
        <taxon>Phlebobranchia</taxon>
        <taxon>Cionidae</taxon>
        <taxon>Ciona</taxon>
    </lineage>
</organism>
<keyword evidence="2" id="KW-1185">Reference proteome</keyword>
<dbReference type="HOGENOM" id="CLU_3260234_0_0_1"/>
<evidence type="ECO:0000313" key="1">
    <source>
        <dbReference type="Ensembl" id="ENSCINP00000032716.1"/>
    </source>
</evidence>
<reference evidence="2" key="1">
    <citation type="journal article" date="2002" name="Science">
        <title>The draft genome of Ciona intestinalis: insights into chordate and vertebrate origins.</title>
        <authorList>
            <person name="Dehal P."/>
            <person name="Satou Y."/>
            <person name="Campbell R.K."/>
            <person name="Chapman J."/>
            <person name="Degnan B."/>
            <person name="De Tomaso A."/>
            <person name="Davidson B."/>
            <person name="Di Gregorio A."/>
            <person name="Gelpke M."/>
            <person name="Goodstein D.M."/>
            <person name="Harafuji N."/>
            <person name="Hastings K.E."/>
            <person name="Ho I."/>
            <person name="Hotta K."/>
            <person name="Huang W."/>
            <person name="Kawashima T."/>
            <person name="Lemaire P."/>
            <person name="Martinez D."/>
            <person name="Meinertzhagen I.A."/>
            <person name="Necula S."/>
            <person name="Nonaka M."/>
            <person name="Putnam N."/>
            <person name="Rash S."/>
            <person name="Saiga H."/>
            <person name="Satake M."/>
            <person name="Terry A."/>
            <person name="Yamada L."/>
            <person name="Wang H.G."/>
            <person name="Awazu S."/>
            <person name="Azumi K."/>
            <person name="Boore J."/>
            <person name="Branno M."/>
            <person name="Chin-Bow S."/>
            <person name="DeSantis R."/>
            <person name="Doyle S."/>
            <person name="Francino P."/>
            <person name="Keys D.N."/>
            <person name="Haga S."/>
            <person name="Hayashi H."/>
            <person name="Hino K."/>
            <person name="Imai K.S."/>
            <person name="Inaba K."/>
            <person name="Kano S."/>
            <person name="Kobayashi K."/>
            <person name="Kobayashi M."/>
            <person name="Lee B.I."/>
            <person name="Makabe K.W."/>
            <person name="Manohar C."/>
            <person name="Matassi G."/>
            <person name="Medina M."/>
            <person name="Mochizuki Y."/>
            <person name="Mount S."/>
            <person name="Morishita T."/>
            <person name="Miura S."/>
            <person name="Nakayama A."/>
            <person name="Nishizaka S."/>
            <person name="Nomoto H."/>
            <person name="Ohta F."/>
            <person name="Oishi K."/>
            <person name="Rigoutsos I."/>
            <person name="Sano M."/>
            <person name="Sasaki A."/>
            <person name="Sasakura Y."/>
            <person name="Shoguchi E."/>
            <person name="Shin-i T."/>
            <person name="Spagnuolo A."/>
            <person name="Stainier D."/>
            <person name="Suzuki M.M."/>
            <person name="Tassy O."/>
            <person name="Takatori N."/>
            <person name="Tokuoka M."/>
            <person name="Yagi K."/>
            <person name="Yoshizaki F."/>
            <person name="Wada S."/>
            <person name="Zhang C."/>
            <person name="Hyatt P.D."/>
            <person name="Larimer F."/>
            <person name="Detter C."/>
            <person name="Doggett N."/>
            <person name="Glavina T."/>
            <person name="Hawkins T."/>
            <person name="Richardson P."/>
            <person name="Lucas S."/>
            <person name="Kohara Y."/>
            <person name="Levine M."/>
            <person name="Satoh N."/>
            <person name="Rokhsar D.S."/>
        </authorList>
    </citation>
    <scope>NUCLEOTIDE SEQUENCE [LARGE SCALE GENOMIC DNA]</scope>
</reference>
<reference evidence="1" key="3">
    <citation type="submission" date="2025-08" db="UniProtKB">
        <authorList>
            <consortium name="Ensembl"/>
        </authorList>
    </citation>
    <scope>IDENTIFICATION</scope>
</reference>
<sequence>MFEGRICKDNVTLLCNAKGLQDVWIMLWVGSLTTNVVCEIDR</sequence>
<dbReference type="Ensembl" id="ENSCINT00000033354.1">
    <property type="protein sequence ID" value="ENSCINP00000032716.1"/>
    <property type="gene ID" value="ENSCING00000021099.1"/>
</dbReference>
<dbReference type="Proteomes" id="UP000008144">
    <property type="component" value="Chromosome 12"/>
</dbReference>
<reference evidence="1" key="2">
    <citation type="journal article" date="2008" name="Genome Biol.">
        <title>Improved genome assembly and evidence-based global gene model set for the chordate Ciona intestinalis: new insight into intron and operon populations.</title>
        <authorList>
            <person name="Satou Y."/>
            <person name="Mineta K."/>
            <person name="Ogasawara M."/>
            <person name="Sasakura Y."/>
            <person name="Shoguchi E."/>
            <person name="Ueno K."/>
            <person name="Yamada L."/>
            <person name="Matsumoto J."/>
            <person name="Wasserscheid J."/>
            <person name="Dewar K."/>
            <person name="Wiley G.B."/>
            <person name="Macmil S.L."/>
            <person name="Roe B.A."/>
            <person name="Zeller R.W."/>
            <person name="Hastings K.E."/>
            <person name="Lemaire P."/>
            <person name="Lindquist E."/>
            <person name="Endo T."/>
            <person name="Hotta K."/>
            <person name="Inaba K."/>
        </authorList>
    </citation>
    <scope>NUCLEOTIDE SEQUENCE [LARGE SCALE GENOMIC DNA]</scope>
    <source>
        <strain evidence="1">wild type</strain>
    </source>
</reference>
<dbReference type="EMBL" id="EAAA01000846">
    <property type="status" value="NOT_ANNOTATED_CDS"/>
    <property type="molecule type" value="Genomic_DNA"/>
</dbReference>
<accession>H2XST2</accession>
<proteinExistence type="predicted"/>
<dbReference type="InParanoid" id="H2XST2"/>
<protein>
    <submittedName>
        <fullName evidence="1">Uncharacterized protein</fullName>
    </submittedName>
</protein>
<evidence type="ECO:0000313" key="2">
    <source>
        <dbReference type="Proteomes" id="UP000008144"/>
    </source>
</evidence>
<dbReference type="AlphaFoldDB" id="H2XST2"/>
<name>H2XST2_CIOIN</name>